<dbReference type="Proteomes" id="UP001056120">
    <property type="component" value="Linkage Group LG21"/>
</dbReference>
<proteinExistence type="predicted"/>
<accession>A0ACB9CBR9</accession>
<protein>
    <submittedName>
        <fullName evidence="1">Uncharacterized protein</fullName>
    </submittedName>
</protein>
<organism evidence="1 2">
    <name type="scientific">Smallanthus sonchifolius</name>
    <dbReference type="NCBI Taxonomy" id="185202"/>
    <lineage>
        <taxon>Eukaryota</taxon>
        <taxon>Viridiplantae</taxon>
        <taxon>Streptophyta</taxon>
        <taxon>Embryophyta</taxon>
        <taxon>Tracheophyta</taxon>
        <taxon>Spermatophyta</taxon>
        <taxon>Magnoliopsida</taxon>
        <taxon>eudicotyledons</taxon>
        <taxon>Gunneridae</taxon>
        <taxon>Pentapetalae</taxon>
        <taxon>asterids</taxon>
        <taxon>campanulids</taxon>
        <taxon>Asterales</taxon>
        <taxon>Asteraceae</taxon>
        <taxon>Asteroideae</taxon>
        <taxon>Heliantheae alliance</taxon>
        <taxon>Millerieae</taxon>
        <taxon>Smallanthus</taxon>
    </lineage>
</organism>
<reference evidence="2" key="1">
    <citation type="journal article" date="2022" name="Mol. Ecol. Resour.">
        <title>The genomes of chicory, endive, great burdock and yacon provide insights into Asteraceae palaeo-polyploidization history and plant inulin production.</title>
        <authorList>
            <person name="Fan W."/>
            <person name="Wang S."/>
            <person name="Wang H."/>
            <person name="Wang A."/>
            <person name="Jiang F."/>
            <person name="Liu H."/>
            <person name="Zhao H."/>
            <person name="Xu D."/>
            <person name="Zhang Y."/>
        </authorList>
    </citation>
    <scope>NUCLEOTIDE SEQUENCE [LARGE SCALE GENOMIC DNA]</scope>
    <source>
        <strain evidence="2">cv. Yunnan</strain>
    </source>
</reference>
<comment type="caution">
    <text evidence="1">The sequence shown here is derived from an EMBL/GenBank/DDBJ whole genome shotgun (WGS) entry which is preliminary data.</text>
</comment>
<name>A0ACB9CBR9_9ASTR</name>
<evidence type="ECO:0000313" key="1">
    <source>
        <dbReference type="EMBL" id="KAI3731645.1"/>
    </source>
</evidence>
<reference evidence="1 2" key="2">
    <citation type="journal article" date="2022" name="Mol. Ecol. Resour.">
        <title>The genomes of chicory, endive, great burdock and yacon provide insights into Asteraceae paleo-polyploidization history and plant inulin production.</title>
        <authorList>
            <person name="Fan W."/>
            <person name="Wang S."/>
            <person name="Wang H."/>
            <person name="Wang A."/>
            <person name="Jiang F."/>
            <person name="Liu H."/>
            <person name="Zhao H."/>
            <person name="Xu D."/>
            <person name="Zhang Y."/>
        </authorList>
    </citation>
    <scope>NUCLEOTIDE SEQUENCE [LARGE SCALE GENOMIC DNA]</scope>
    <source>
        <strain evidence="2">cv. Yunnan</strain>
        <tissue evidence="1">Leaves</tissue>
    </source>
</reference>
<sequence>MLETNSFIQSFTCNNSSEQTFCSSITPRRTLEFNMEAFSVAVSNNSKMEVEGLPLDRISNLPPNIIQTILTLMPNRDAFRTSILSQNWRDHCLNIPKLRFDDALFRGSAFEDKSIKCKLLLVVYPVVLRHQGPILSFYLCLSQLNSCCEIDQIILHLSRNATLKQFLLRISSGDQHKLLPAFFKLQQLVVLVLQNCAFQPPLTFNGFSKLVTLSFTNVSITAEVFLQFISNCPLLKYFTLIGSEKHLMGCWNSDFVELFKCLPLLEHLSMDWYPIQCFATASVVPQKLPTALVHLKLLHLHGLSFAREIDFRSALLLVTSSPNIEKIVMAEMKNNPIEAMSQSDMSLVDHQDYSCVTWDRLREMTITNFTNRKTGMRFVKLILAKAPMLKKVYIGIDMRVDSNGKVNMLKELIQYPRASASAEIMIN</sequence>
<dbReference type="EMBL" id="CM042038">
    <property type="protein sequence ID" value="KAI3731645.1"/>
    <property type="molecule type" value="Genomic_DNA"/>
</dbReference>
<keyword evidence="2" id="KW-1185">Reference proteome</keyword>
<gene>
    <name evidence="1" type="ORF">L1987_62834</name>
</gene>
<evidence type="ECO:0000313" key="2">
    <source>
        <dbReference type="Proteomes" id="UP001056120"/>
    </source>
</evidence>